<dbReference type="PROSITE" id="PS00687">
    <property type="entry name" value="ALDEHYDE_DEHYDR_GLU"/>
    <property type="match status" value="1"/>
</dbReference>
<feature type="active site" evidence="2">
    <location>
        <position position="241"/>
    </location>
</feature>
<evidence type="ECO:0000313" key="6">
    <source>
        <dbReference type="Proteomes" id="UP001595957"/>
    </source>
</evidence>
<dbReference type="InterPro" id="IPR015590">
    <property type="entry name" value="Aldehyde_DH_dom"/>
</dbReference>
<evidence type="ECO:0000256" key="1">
    <source>
        <dbReference type="ARBA" id="ARBA00023002"/>
    </source>
</evidence>
<dbReference type="InterPro" id="IPR016163">
    <property type="entry name" value="Ald_DH_C"/>
</dbReference>
<evidence type="ECO:0000256" key="2">
    <source>
        <dbReference type="PROSITE-ProRule" id="PRU10007"/>
    </source>
</evidence>
<sequence length="469" mass="49830">MTTYKLLINGALVDGEAALEVLNPATGQVIASVQRASKAQAEQAIAAAKAAQPAWAATSIEERRAKLRQLADAIDARTDEIARTMTQEQGKPLTDAIGEIGYASLFARYFADMEIPVETVQDDEAYHIEVHYKPLGVVAGITPWNFPFLIPTYKLAPAVLLGNAFILKPAPTTPLVATILGEIASTIFPAGIVSVLVDDNDLGPLLSSHPDIAKISFTGSTATGKRILEASANTLKRLTLELGGNDAAIVLDDADIERTARGIAASAFGNAGQVCVAVKRVYVPEALYDTLADALGQEANALPVGDGLEQGTRMGPMQNQAQYAKAKHYLEIAHRDGKVIAGGEVHPGEGLFVQPTIVRDIEDGSPLVEEEQFAPILPLIRYGDNDLDSVIARVNSSEYGLGGSIWSTDIDRAAKVAQRVDSGTVWINHASHFGPHIPFGGAKQSGIGSEFTENGLLEFAQRIVISVAH</sequence>
<dbReference type="PROSITE" id="PS00070">
    <property type="entry name" value="ALDEHYDE_DEHYDR_CYS"/>
    <property type="match status" value="1"/>
</dbReference>
<name>A0ABV9F1B5_9SPHN</name>
<proteinExistence type="inferred from homology"/>
<organism evidence="5 6">
    <name type="scientific">Sphingobium tyrosinilyticum</name>
    <dbReference type="NCBI Taxonomy" id="2715436"/>
    <lineage>
        <taxon>Bacteria</taxon>
        <taxon>Pseudomonadati</taxon>
        <taxon>Pseudomonadota</taxon>
        <taxon>Alphaproteobacteria</taxon>
        <taxon>Sphingomonadales</taxon>
        <taxon>Sphingomonadaceae</taxon>
        <taxon>Sphingobium</taxon>
    </lineage>
</organism>
<dbReference type="Proteomes" id="UP001595957">
    <property type="component" value="Unassembled WGS sequence"/>
</dbReference>
<evidence type="ECO:0000259" key="4">
    <source>
        <dbReference type="Pfam" id="PF00171"/>
    </source>
</evidence>
<dbReference type="InterPro" id="IPR016160">
    <property type="entry name" value="Ald_DH_CS_CYS"/>
</dbReference>
<keyword evidence="1 3" id="KW-0560">Oxidoreductase</keyword>
<dbReference type="RefSeq" id="WP_380804302.1">
    <property type="nucleotide sequence ID" value="NZ_JBHSFZ010000018.1"/>
</dbReference>
<reference evidence="6" key="1">
    <citation type="journal article" date="2019" name="Int. J. Syst. Evol. Microbiol.">
        <title>The Global Catalogue of Microorganisms (GCM) 10K type strain sequencing project: providing services to taxonomists for standard genome sequencing and annotation.</title>
        <authorList>
            <consortium name="The Broad Institute Genomics Platform"/>
            <consortium name="The Broad Institute Genome Sequencing Center for Infectious Disease"/>
            <person name="Wu L."/>
            <person name="Ma J."/>
        </authorList>
    </citation>
    <scope>NUCLEOTIDE SEQUENCE [LARGE SCALE GENOMIC DNA]</scope>
    <source>
        <strain evidence="6">NBRC 103632</strain>
    </source>
</reference>
<dbReference type="Gene3D" id="3.40.605.10">
    <property type="entry name" value="Aldehyde Dehydrogenase, Chain A, domain 1"/>
    <property type="match status" value="1"/>
</dbReference>
<comment type="similarity">
    <text evidence="3">Belongs to the aldehyde dehydrogenase family.</text>
</comment>
<protein>
    <submittedName>
        <fullName evidence="5">Aldehyde dehydrogenase family protein</fullName>
    </submittedName>
</protein>
<dbReference type="SUPFAM" id="SSF53720">
    <property type="entry name" value="ALDH-like"/>
    <property type="match status" value="1"/>
</dbReference>
<evidence type="ECO:0000313" key="5">
    <source>
        <dbReference type="EMBL" id="MFC4594515.1"/>
    </source>
</evidence>
<feature type="domain" description="Aldehyde dehydrogenase" evidence="4">
    <location>
        <begin position="17"/>
        <end position="461"/>
    </location>
</feature>
<dbReference type="CDD" id="cd07106">
    <property type="entry name" value="ALDH_AldA-AAD23400"/>
    <property type="match status" value="1"/>
</dbReference>
<dbReference type="InterPro" id="IPR016161">
    <property type="entry name" value="Ald_DH/histidinol_DH"/>
</dbReference>
<dbReference type="InterPro" id="IPR044086">
    <property type="entry name" value="LUC3-like"/>
</dbReference>
<keyword evidence="6" id="KW-1185">Reference proteome</keyword>
<evidence type="ECO:0000256" key="3">
    <source>
        <dbReference type="RuleBase" id="RU003345"/>
    </source>
</evidence>
<dbReference type="InterPro" id="IPR016162">
    <property type="entry name" value="Ald_DH_N"/>
</dbReference>
<dbReference type="PANTHER" id="PTHR11699">
    <property type="entry name" value="ALDEHYDE DEHYDROGENASE-RELATED"/>
    <property type="match status" value="1"/>
</dbReference>
<dbReference type="InterPro" id="IPR029510">
    <property type="entry name" value="Ald_DH_CS_GLU"/>
</dbReference>
<dbReference type="Pfam" id="PF00171">
    <property type="entry name" value="Aldedh"/>
    <property type="match status" value="1"/>
</dbReference>
<dbReference type="Gene3D" id="3.40.309.10">
    <property type="entry name" value="Aldehyde Dehydrogenase, Chain A, domain 2"/>
    <property type="match status" value="1"/>
</dbReference>
<dbReference type="EMBL" id="JBHSFZ010000018">
    <property type="protein sequence ID" value="MFC4594515.1"/>
    <property type="molecule type" value="Genomic_DNA"/>
</dbReference>
<gene>
    <name evidence="5" type="ORF">ACFO3E_09975</name>
</gene>
<comment type="caution">
    <text evidence="5">The sequence shown here is derived from an EMBL/GenBank/DDBJ whole genome shotgun (WGS) entry which is preliminary data.</text>
</comment>
<accession>A0ABV9F1B5</accession>